<gene>
    <name evidence="1" type="ORF">QWY14_02350</name>
</gene>
<dbReference type="RefSeq" id="WP_301722513.1">
    <property type="nucleotide sequence ID" value="NZ_JAUJWV010000001.1"/>
</dbReference>
<dbReference type="Proteomes" id="UP001172055">
    <property type="component" value="Unassembled WGS sequence"/>
</dbReference>
<reference evidence="1 2" key="1">
    <citation type="submission" date="2023-06" db="EMBL/GenBank/DDBJ databases">
        <title>Novel species in genus Planococcus.</title>
        <authorList>
            <person name="Ning S."/>
        </authorList>
    </citation>
    <scope>NUCLEOTIDE SEQUENCE [LARGE SCALE GENOMIC DNA]</scope>
    <source>
        <strain evidence="1 2">N028</strain>
    </source>
</reference>
<evidence type="ECO:0000313" key="2">
    <source>
        <dbReference type="Proteomes" id="UP001172055"/>
    </source>
</evidence>
<dbReference type="Pfam" id="PF04439">
    <property type="entry name" value="Adenyl_transf"/>
    <property type="match status" value="1"/>
</dbReference>
<comment type="caution">
    <text evidence="1">The sequence shown here is derived from an EMBL/GenBank/DDBJ whole genome shotgun (WGS) entry which is preliminary data.</text>
</comment>
<dbReference type="PIRSF" id="PIRSF000812">
    <property type="entry name" value="AAD"/>
    <property type="match status" value="1"/>
</dbReference>
<dbReference type="Gene3D" id="1.20.120.330">
    <property type="entry name" value="Nucleotidyltransferases domain 2"/>
    <property type="match status" value="1"/>
</dbReference>
<organism evidence="1 2">
    <name type="scientific">Planococcus shixiaomingii</name>
    <dbReference type="NCBI Taxonomy" id="3058393"/>
    <lineage>
        <taxon>Bacteria</taxon>
        <taxon>Bacillati</taxon>
        <taxon>Bacillota</taxon>
        <taxon>Bacilli</taxon>
        <taxon>Bacillales</taxon>
        <taxon>Caryophanaceae</taxon>
        <taxon>Planococcus</taxon>
    </lineage>
</organism>
<keyword evidence="2" id="KW-1185">Reference proteome</keyword>
<name>A0ABT8MYS2_9BACL</name>
<sequence>MRNEEEMLELILSKARESENIRLVEMNGSRVNSQTNKDPFQDYDIVYYVEDIESFIKDPSWVDYFGERLMMQMPDQMHIPPADKTKQSFSYLMLFKDGNRIDLTLTPVTLAEQCLKNTEPRKILLDKDNRSKFAPISSDDPFRIKAPTQKEFCDCSNEFWWVSTYIAKALWREELPLAKATMDGPVRDMLMMMLNWQIGIRTGFKVSTGKNGKDIKKYVDEELWRKLVLTYPDGDYNNIWASLFKMCDLFEELTSQIAQELKFDMPDYGKNIRSYLKHIEKLPKISNQIFP</sequence>
<protein>
    <submittedName>
        <fullName evidence="1">Aminoglycoside 6-adenylyltransferase</fullName>
    </submittedName>
</protein>
<dbReference type="EMBL" id="JAUJWV010000001">
    <property type="protein sequence ID" value="MDN7240608.1"/>
    <property type="molecule type" value="Genomic_DNA"/>
</dbReference>
<dbReference type="InterPro" id="IPR007530">
    <property type="entry name" value="Aminoglycoside_adenylylTfrase"/>
</dbReference>
<accession>A0ABT8MYS2</accession>
<dbReference type="SUPFAM" id="SSF81631">
    <property type="entry name" value="PAP/OAS1 substrate-binding domain"/>
    <property type="match status" value="1"/>
</dbReference>
<proteinExistence type="predicted"/>
<dbReference type="SUPFAM" id="SSF81301">
    <property type="entry name" value="Nucleotidyltransferase"/>
    <property type="match status" value="1"/>
</dbReference>
<dbReference type="InterPro" id="IPR043519">
    <property type="entry name" value="NT_sf"/>
</dbReference>
<dbReference type="Gene3D" id="3.30.460.10">
    <property type="entry name" value="Beta Polymerase, domain 2"/>
    <property type="match status" value="1"/>
</dbReference>
<evidence type="ECO:0000313" key="1">
    <source>
        <dbReference type="EMBL" id="MDN7240608.1"/>
    </source>
</evidence>